<keyword evidence="5 6" id="KW-0472">Membrane</keyword>
<dbReference type="Proteomes" id="UP001305746">
    <property type="component" value="Unassembled WGS sequence"/>
</dbReference>
<evidence type="ECO:0000313" key="7">
    <source>
        <dbReference type="EMBL" id="MEA1080148.1"/>
    </source>
</evidence>
<comment type="similarity">
    <text evidence="2 6">Belongs to the SURF1 family.</text>
</comment>
<feature type="transmembrane region" description="Helical" evidence="6">
    <location>
        <begin position="214"/>
        <end position="233"/>
    </location>
</feature>
<sequence length="245" mass="27449">MSETRGQARHWRLDWRLMLFAVVFLPLLVGLGVWQLERAGQKQRMLEQWQQQALALSWPDLVSRGLETGRPVTLQGRFDQASWLLDNRTRDGVPGYEVLTPFYPLEGPALVVNRGWVAAPRTRAQLPAVPTPSGIVELRGRLAEYPEPPVLAEPEPAQQQWPRRVQSLPRAEAMRVVPALPEAILRLASSDQPGAFRADWAPDLMGPQTHYGYAFQWFALALALAILTVVASYRKTGANNDNDNG</sequence>
<protein>
    <recommendedName>
        <fullName evidence="6">SURF1-like protein</fullName>
    </recommendedName>
</protein>
<comment type="caution">
    <text evidence="7">The sequence shown here is derived from an EMBL/GenBank/DDBJ whole genome shotgun (WGS) entry which is preliminary data.</text>
</comment>
<dbReference type="InterPro" id="IPR002994">
    <property type="entry name" value="Surf1/Shy1"/>
</dbReference>
<reference evidence="7 8" key="1">
    <citation type="submission" date="2023-12" db="EMBL/GenBank/DDBJ databases">
        <title>Marinobacter qingdaonensis sp. nov., isolated from the intertidal sediment of Qingdao, PR China.</title>
        <authorList>
            <person name="Li Y."/>
        </authorList>
    </citation>
    <scope>NUCLEOTIDE SEQUENCE [LARGE SCALE GENOMIC DNA]</scope>
    <source>
        <strain evidence="7 8">ASW11-75</strain>
    </source>
</reference>
<dbReference type="PROSITE" id="PS50895">
    <property type="entry name" value="SURF1"/>
    <property type="match status" value="1"/>
</dbReference>
<comment type="subcellular location">
    <subcellularLocation>
        <location evidence="6">Cell membrane</location>
        <topology evidence="6">Multi-pass membrane protein</topology>
    </subcellularLocation>
    <subcellularLocation>
        <location evidence="1">Membrane</location>
    </subcellularLocation>
</comment>
<keyword evidence="6" id="KW-1003">Cell membrane</keyword>
<dbReference type="EMBL" id="JAYDCJ010000003">
    <property type="protein sequence ID" value="MEA1080148.1"/>
    <property type="molecule type" value="Genomic_DNA"/>
</dbReference>
<organism evidence="7 8">
    <name type="scientific">Marinobacter qingdaonensis</name>
    <dbReference type="NCBI Taxonomy" id="3108486"/>
    <lineage>
        <taxon>Bacteria</taxon>
        <taxon>Pseudomonadati</taxon>
        <taxon>Pseudomonadota</taxon>
        <taxon>Gammaproteobacteria</taxon>
        <taxon>Pseudomonadales</taxon>
        <taxon>Marinobacteraceae</taxon>
        <taxon>Marinobacter</taxon>
    </lineage>
</organism>
<evidence type="ECO:0000256" key="5">
    <source>
        <dbReference type="ARBA" id="ARBA00023136"/>
    </source>
</evidence>
<keyword evidence="8" id="KW-1185">Reference proteome</keyword>
<dbReference type="RefSeq" id="WP_322854661.1">
    <property type="nucleotide sequence ID" value="NZ_JAYDCJ010000003.1"/>
</dbReference>
<gene>
    <name evidence="7" type="ORF">U5822_05680</name>
</gene>
<evidence type="ECO:0000256" key="3">
    <source>
        <dbReference type="ARBA" id="ARBA00022692"/>
    </source>
</evidence>
<name>A0ABU5NWG1_9GAMM</name>
<proteinExistence type="inferred from homology"/>
<dbReference type="PANTHER" id="PTHR23427">
    <property type="entry name" value="SURFEIT LOCUS PROTEIN"/>
    <property type="match status" value="1"/>
</dbReference>
<dbReference type="CDD" id="cd06662">
    <property type="entry name" value="SURF1"/>
    <property type="match status" value="1"/>
</dbReference>
<dbReference type="Pfam" id="PF02104">
    <property type="entry name" value="SURF1"/>
    <property type="match status" value="1"/>
</dbReference>
<keyword evidence="4 6" id="KW-1133">Transmembrane helix</keyword>
<evidence type="ECO:0000313" key="8">
    <source>
        <dbReference type="Proteomes" id="UP001305746"/>
    </source>
</evidence>
<accession>A0ABU5NWG1</accession>
<evidence type="ECO:0000256" key="1">
    <source>
        <dbReference type="ARBA" id="ARBA00004370"/>
    </source>
</evidence>
<dbReference type="InterPro" id="IPR045214">
    <property type="entry name" value="Surf1/Surf4"/>
</dbReference>
<keyword evidence="3 6" id="KW-0812">Transmembrane</keyword>
<feature type="transmembrane region" description="Helical" evidence="6">
    <location>
        <begin position="15"/>
        <end position="36"/>
    </location>
</feature>
<evidence type="ECO:0000256" key="4">
    <source>
        <dbReference type="ARBA" id="ARBA00022989"/>
    </source>
</evidence>
<evidence type="ECO:0000256" key="2">
    <source>
        <dbReference type="ARBA" id="ARBA00007165"/>
    </source>
</evidence>
<evidence type="ECO:0000256" key="6">
    <source>
        <dbReference type="RuleBase" id="RU363076"/>
    </source>
</evidence>
<dbReference type="PANTHER" id="PTHR23427:SF2">
    <property type="entry name" value="SURFEIT LOCUS PROTEIN 1"/>
    <property type="match status" value="1"/>
</dbReference>